<feature type="domain" description="ABC transporter" evidence="5">
    <location>
        <begin position="2"/>
        <end position="231"/>
    </location>
</feature>
<dbReference type="PANTHER" id="PTHR43335:SF4">
    <property type="entry name" value="ABC TRANSPORTER, ATP-BINDING PROTEIN"/>
    <property type="match status" value="1"/>
</dbReference>
<gene>
    <name evidence="6" type="primary">yxlF</name>
    <name evidence="6" type="ORF">SCFA_410065</name>
</gene>
<evidence type="ECO:0000313" key="6">
    <source>
        <dbReference type="EMBL" id="VFU15421.1"/>
    </source>
</evidence>
<dbReference type="SMART" id="SM00382">
    <property type="entry name" value="AAA"/>
    <property type="match status" value="1"/>
</dbReference>
<protein>
    <submittedName>
        <fullName evidence="6">Putative ABC transporter ATP-binding protein YxlF</fullName>
        <ecNumber evidence="6">3.6.3.-</ecNumber>
    </submittedName>
</protein>
<name>A0A485M0W4_9ZZZZ</name>
<evidence type="ECO:0000256" key="4">
    <source>
        <dbReference type="ARBA" id="ARBA00022840"/>
    </source>
</evidence>
<sequence>MIHVEKLTKFYGSFCAVDQIDLDISKGEITGLLGPNGAGKTTSLRMLTGYLVPTSGTIRIKGLSLDDDALAVKRLIGYLPESAPLYHNILVYDYLDYIAQVRGLSGRQKIGRIHELVDLCGLSGIMHKNIGELSKGLRQRVGLAHAMMGDPEILVLDEPTSGLDPNQIVEIRDIIRAFAREKTIILSTHILSEAEATCDRIVIIDKGKIVADGSTESLKQGAGEERTIHLTLLNADFDAANRALGALDGVSRIERMDTPDSGELRLKIFAGGPDRLRERIYACVKQTDWIMVEFTQETKSLEKIFRDLTREV</sequence>
<proteinExistence type="inferred from homology"/>
<organism evidence="6">
    <name type="scientific">anaerobic digester metagenome</name>
    <dbReference type="NCBI Taxonomy" id="1263854"/>
    <lineage>
        <taxon>unclassified sequences</taxon>
        <taxon>metagenomes</taxon>
        <taxon>ecological metagenomes</taxon>
    </lineage>
</organism>
<dbReference type="PROSITE" id="PS50893">
    <property type="entry name" value="ABC_TRANSPORTER_2"/>
    <property type="match status" value="1"/>
</dbReference>
<dbReference type="Gene3D" id="3.40.50.300">
    <property type="entry name" value="P-loop containing nucleotide triphosphate hydrolases"/>
    <property type="match status" value="1"/>
</dbReference>
<dbReference type="SUPFAM" id="SSF52540">
    <property type="entry name" value="P-loop containing nucleoside triphosphate hydrolases"/>
    <property type="match status" value="1"/>
</dbReference>
<comment type="similarity">
    <text evidence="1">Belongs to the ABC transporter superfamily.</text>
</comment>
<dbReference type="GO" id="GO:0016887">
    <property type="term" value="F:ATP hydrolysis activity"/>
    <property type="evidence" value="ECO:0007669"/>
    <property type="project" value="InterPro"/>
</dbReference>
<dbReference type="Pfam" id="PF00005">
    <property type="entry name" value="ABC_tran"/>
    <property type="match status" value="1"/>
</dbReference>
<dbReference type="EMBL" id="CAADRM010000105">
    <property type="protein sequence ID" value="VFU15421.1"/>
    <property type="molecule type" value="Genomic_DNA"/>
</dbReference>
<dbReference type="CDD" id="cd03230">
    <property type="entry name" value="ABC_DR_subfamily_A"/>
    <property type="match status" value="1"/>
</dbReference>
<evidence type="ECO:0000256" key="2">
    <source>
        <dbReference type="ARBA" id="ARBA00022448"/>
    </source>
</evidence>
<reference evidence="6" key="1">
    <citation type="submission" date="2019-03" db="EMBL/GenBank/DDBJ databases">
        <authorList>
            <person name="Hao L."/>
        </authorList>
    </citation>
    <scope>NUCLEOTIDE SEQUENCE</scope>
</reference>
<keyword evidence="4 6" id="KW-0067">ATP-binding</keyword>
<dbReference type="PANTHER" id="PTHR43335">
    <property type="entry name" value="ABC TRANSPORTER, ATP-BINDING PROTEIN"/>
    <property type="match status" value="1"/>
</dbReference>
<dbReference type="InterPro" id="IPR003439">
    <property type="entry name" value="ABC_transporter-like_ATP-bd"/>
</dbReference>
<evidence type="ECO:0000256" key="1">
    <source>
        <dbReference type="ARBA" id="ARBA00005417"/>
    </source>
</evidence>
<dbReference type="EC" id="3.6.3.-" evidence="6"/>
<dbReference type="AlphaFoldDB" id="A0A485M0W4"/>
<dbReference type="InterPro" id="IPR003593">
    <property type="entry name" value="AAA+_ATPase"/>
</dbReference>
<keyword evidence="3" id="KW-0547">Nucleotide-binding</keyword>
<evidence type="ECO:0000256" key="3">
    <source>
        <dbReference type="ARBA" id="ARBA00022741"/>
    </source>
</evidence>
<keyword evidence="6" id="KW-0378">Hydrolase</keyword>
<accession>A0A485M0W4</accession>
<keyword evidence="2" id="KW-0813">Transport</keyword>
<dbReference type="InterPro" id="IPR027417">
    <property type="entry name" value="P-loop_NTPase"/>
</dbReference>
<dbReference type="GO" id="GO:0005524">
    <property type="term" value="F:ATP binding"/>
    <property type="evidence" value="ECO:0007669"/>
    <property type="project" value="UniProtKB-KW"/>
</dbReference>
<evidence type="ECO:0000259" key="5">
    <source>
        <dbReference type="PROSITE" id="PS50893"/>
    </source>
</evidence>